<dbReference type="Proteomes" id="UP000694240">
    <property type="component" value="Chromosome 12"/>
</dbReference>
<keyword evidence="1 3" id="KW-0808">Transferase</keyword>
<evidence type="ECO:0000256" key="2">
    <source>
        <dbReference type="ARBA" id="ARBA00023315"/>
    </source>
</evidence>
<keyword evidence="2" id="KW-0012">Acyltransferase</keyword>
<dbReference type="EMBL" id="JAEFBK010000012">
    <property type="protein sequence ID" value="KAG7543842.1"/>
    <property type="molecule type" value="Genomic_DNA"/>
</dbReference>
<dbReference type="PANTHER" id="PTHR31625">
    <property type="match status" value="1"/>
</dbReference>
<protein>
    <submittedName>
        <fullName evidence="3">Transferase</fullName>
    </submittedName>
</protein>
<evidence type="ECO:0000313" key="3">
    <source>
        <dbReference type="EMBL" id="KAG7543842.1"/>
    </source>
</evidence>
<proteinExistence type="predicted"/>
<name>A0A8T1YD68_9BRAS</name>
<dbReference type="GO" id="GO:0016747">
    <property type="term" value="F:acyltransferase activity, transferring groups other than amino-acyl groups"/>
    <property type="evidence" value="ECO:0007669"/>
    <property type="project" value="UniProtKB-ARBA"/>
</dbReference>
<reference evidence="3 4" key="1">
    <citation type="submission" date="2020-12" db="EMBL/GenBank/DDBJ databases">
        <title>Concerted genomic and epigenomic changes stabilize Arabidopsis allopolyploids.</title>
        <authorList>
            <person name="Chen Z."/>
        </authorList>
    </citation>
    <scope>NUCLEOTIDE SEQUENCE [LARGE SCALE GENOMIC DNA]</scope>
    <source>
        <strain evidence="3">Allo738</strain>
        <tissue evidence="3">Leaf</tissue>
    </source>
</reference>
<comment type="caution">
    <text evidence="3">The sequence shown here is derived from an EMBL/GenBank/DDBJ whole genome shotgun (WGS) entry which is preliminary data.</text>
</comment>
<gene>
    <name evidence="3" type="ORF">ISN45_Aa07g037230</name>
</gene>
<sequence length="461" mass="51253">MDSSLKIIDVAQVTPSNSDSFESLTLPLTFFDLIYFKLRAVERVIFYRLTDATRPFFDSVIVPNLKTSLSSCLSHYLPLAGKLVWEPLDHKPSIVYSQNDAVSFTVAETNAEFSRLSGNKPFPSIELYPLVPELLSSDNSASVVSFQVTLFPNQGFCIGVTEHHAVLDGKTTTMFLKSWAHTCKHQDSSLPQDLIPTYDRTVIKSPTDSENKVLNEWHSLAKMLAGGKEPDNPKSLKLKPSFEIGPDVVRYTLELTREDIQTLRERLKREFSSSSPSPSKDLRLSTFVIVYSYALVCLIRARGGEPNRPVGYAFSVDCRSLINPPTPSYFGNCISGCLRMMLKAKTFMGEEGLLAAVTMVSDSIEEWDESLAWKIPDFLAFATLPPGTQIILASGSNRFGVYGLDFGWGRPDKVVIVSISQGNGISMADSRDQNGGVEIGFSLKKQEMDTLIDLLQYELKH</sequence>
<accession>A0A8T1YD68</accession>
<dbReference type="Pfam" id="PF02458">
    <property type="entry name" value="Transferase"/>
    <property type="match status" value="1"/>
</dbReference>
<dbReference type="FunFam" id="3.30.559.10:FF:000046">
    <property type="entry name" value="Phenolic glucoside malonyltransferase 1"/>
    <property type="match status" value="1"/>
</dbReference>
<evidence type="ECO:0000256" key="1">
    <source>
        <dbReference type="ARBA" id="ARBA00022679"/>
    </source>
</evidence>
<organism evidence="3 4">
    <name type="scientific">Arabidopsis thaliana x Arabidopsis arenosa</name>
    <dbReference type="NCBI Taxonomy" id="1240361"/>
    <lineage>
        <taxon>Eukaryota</taxon>
        <taxon>Viridiplantae</taxon>
        <taxon>Streptophyta</taxon>
        <taxon>Embryophyta</taxon>
        <taxon>Tracheophyta</taxon>
        <taxon>Spermatophyta</taxon>
        <taxon>Magnoliopsida</taxon>
        <taxon>eudicotyledons</taxon>
        <taxon>Gunneridae</taxon>
        <taxon>Pentapetalae</taxon>
        <taxon>rosids</taxon>
        <taxon>malvids</taxon>
        <taxon>Brassicales</taxon>
        <taxon>Brassicaceae</taxon>
        <taxon>Camelineae</taxon>
        <taxon>Arabidopsis</taxon>
    </lineage>
</organism>
<dbReference type="InterPro" id="IPR051504">
    <property type="entry name" value="Plant_metabolite_acyltrans"/>
</dbReference>
<dbReference type="AlphaFoldDB" id="A0A8T1YD68"/>
<evidence type="ECO:0000313" key="4">
    <source>
        <dbReference type="Proteomes" id="UP000694240"/>
    </source>
</evidence>
<keyword evidence="4" id="KW-1185">Reference proteome</keyword>